<name>A0ABX0Q6J9_9GAMM</name>
<dbReference type="RefSeq" id="WP_167127852.1">
    <property type="nucleotide sequence ID" value="NZ_JAAQQR010000006.1"/>
</dbReference>
<proteinExistence type="predicted"/>
<dbReference type="EMBL" id="JAAQQR010000006">
    <property type="protein sequence ID" value="NID06075.1"/>
    <property type="molecule type" value="Genomic_DNA"/>
</dbReference>
<protein>
    <submittedName>
        <fullName evidence="1">Uncharacterized protein</fullName>
    </submittedName>
</protein>
<evidence type="ECO:0000313" key="2">
    <source>
        <dbReference type="Proteomes" id="UP001429601"/>
    </source>
</evidence>
<reference evidence="1 2" key="1">
    <citation type="journal article" date="2011" name="Curr. Microbiol.">
        <title>Luteibacter jiangsuensis sp. nov.: a methamidophos-degrading bacterium isolated from a methamidophos-manufacturing factory.</title>
        <authorList>
            <person name="Wang L."/>
            <person name="Wang G.L."/>
            <person name="Li S.P."/>
            <person name="Jiang J.D."/>
        </authorList>
    </citation>
    <scope>NUCLEOTIDE SEQUENCE [LARGE SCALE GENOMIC DNA]</scope>
    <source>
        <strain evidence="1 2">CGMCC 1.10133</strain>
    </source>
</reference>
<keyword evidence="2" id="KW-1185">Reference proteome</keyword>
<gene>
    <name evidence="1" type="ORF">HBF26_14345</name>
</gene>
<evidence type="ECO:0000313" key="1">
    <source>
        <dbReference type="EMBL" id="NID06075.1"/>
    </source>
</evidence>
<sequence>MAEIVKVGEHWAAIQTEQATGQLDRWTAAWAVYATQKEAESAAPGEPVRCLVSGGTATFDTEAGARARAELDATRTAAVLSGTYRD</sequence>
<comment type="caution">
    <text evidence="1">The sequence shown here is derived from an EMBL/GenBank/DDBJ whole genome shotgun (WGS) entry which is preliminary data.</text>
</comment>
<dbReference type="Proteomes" id="UP001429601">
    <property type="component" value="Unassembled WGS sequence"/>
</dbReference>
<accession>A0ABX0Q6J9</accession>
<organism evidence="1 2">
    <name type="scientific">Luteibacter jiangsuensis</name>
    <dbReference type="NCBI Taxonomy" id="637577"/>
    <lineage>
        <taxon>Bacteria</taxon>
        <taxon>Pseudomonadati</taxon>
        <taxon>Pseudomonadota</taxon>
        <taxon>Gammaproteobacteria</taxon>
        <taxon>Lysobacterales</taxon>
        <taxon>Rhodanobacteraceae</taxon>
        <taxon>Luteibacter</taxon>
    </lineage>
</organism>